<keyword evidence="4" id="KW-0653">Protein transport</keyword>
<keyword evidence="6 7" id="KW-0472">Membrane</keyword>
<gene>
    <name evidence="8" type="ORF">GM658_09660</name>
</gene>
<dbReference type="GO" id="GO:0006857">
    <property type="term" value="P:oligopeptide transport"/>
    <property type="evidence" value="ECO:0007669"/>
    <property type="project" value="InterPro"/>
</dbReference>
<evidence type="ECO:0000256" key="4">
    <source>
        <dbReference type="ARBA" id="ARBA00022856"/>
    </source>
</evidence>
<comment type="similarity">
    <text evidence="2">Belongs to the major facilitator superfamily. Proton-dependent oligopeptide transporter (POT/PTR) (TC 2.A.17) family.</text>
</comment>
<protein>
    <submittedName>
        <fullName evidence="8">MFS transporter</fullName>
    </submittedName>
</protein>
<feature type="transmembrane region" description="Helical" evidence="7">
    <location>
        <begin position="50"/>
        <end position="67"/>
    </location>
</feature>
<dbReference type="Proteomes" id="UP000472320">
    <property type="component" value="Unassembled WGS sequence"/>
</dbReference>
<evidence type="ECO:0000256" key="5">
    <source>
        <dbReference type="ARBA" id="ARBA00022989"/>
    </source>
</evidence>
<evidence type="ECO:0000256" key="2">
    <source>
        <dbReference type="ARBA" id="ARBA00005982"/>
    </source>
</evidence>
<dbReference type="PROSITE" id="PS01022">
    <property type="entry name" value="PTR2_1"/>
    <property type="match status" value="1"/>
</dbReference>
<dbReference type="InterPro" id="IPR018456">
    <property type="entry name" value="PTR2_symporter_CS"/>
</dbReference>
<organism evidence="8 9">
    <name type="scientific">Massilia eburnea</name>
    <dbReference type="NCBI Taxonomy" id="1776165"/>
    <lineage>
        <taxon>Bacteria</taxon>
        <taxon>Pseudomonadati</taxon>
        <taxon>Pseudomonadota</taxon>
        <taxon>Betaproteobacteria</taxon>
        <taxon>Burkholderiales</taxon>
        <taxon>Oxalobacteraceae</taxon>
        <taxon>Telluria group</taxon>
        <taxon>Massilia</taxon>
    </lineage>
</organism>
<keyword evidence="5 7" id="KW-1133">Transmembrane helix</keyword>
<evidence type="ECO:0000256" key="3">
    <source>
        <dbReference type="ARBA" id="ARBA00022692"/>
    </source>
</evidence>
<dbReference type="FunFam" id="1.20.1250.20:FF:000651">
    <property type="entry name" value="Glutathione uptake transporter"/>
    <property type="match status" value="1"/>
</dbReference>
<feature type="transmembrane region" description="Helical" evidence="7">
    <location>
        <begin position="20"/>
        <end position="38"/>
    </location>
</feature>
<keyword evidence="3 7" id="KW-0812">Transmembrane</keyword>
<evidence type="ECO:0000313" key="9">
    <source>
        <dbReference type="Proteomes" id="UP000472320"/>
    </source>
</evidence>
<reference evidence="8 9" key="1">
    <citation type="submission" date="2019-11" db="EMBL/GenBank/DDBJ databases">
        <title>Type strains purchased from KCTC, JCM and DSMZ.</title>
        <authorList>
            <person name="Lu H."/>
        </authorList>
    </citation>
    <scope>NUCLEOTIDE SEQUENCE [LARGE SCALE GENOMIC DNA]</scope>
    <source>
        <strain evidence="8 9">JCM 31587</strain>
    </source>
</reference>
<feature type="transmembrane region" description="Helical" evidence="7">
    <location>
        <begin position="442"/>
        <end position="462"/>
    </location>
</feature>
<feature type="transmembrane region" description="Helical" evidence="7">
    <location>
        <begin position="482"/>
        <end position="503"/>
    </location>
</feature>
<name>A0A6L6QFH4_9BURK</name>
<feature type="transmembrane region" description="Helical" evidence="7">
    <location>
        <begin position="288"/>
        <end position="306"/>
    </location>
</feature>
<dbReference type="InterPro" id="IPR000109">
    <property type="entry name" value="POT_fam"/>
</dbReference>
<feature type="transmembrane region" description="Helical" evidence="7">
    <location>
        <begin position="408"/>
        <end position="430"/>
    </location>
</feature>
<feature type="transmembrane region" description="Helical" evidence="7">
    <location>
        <begin position="102"/>
        <end position="122"/>
    </location>
</feature>
<dbReference type="OrthoDB" id="5351355at2"/>
<dbReference type="Pfam" id="PF00854">
    <property type="entry name" value="PTR2"/>
    <property type="match status" value="1"/>
</dbReference>
<feature type="transmembrane region" description="Helical" evidence="7">
    <location>
        <begin position="341"/>
        <end position="362"/>
    </location>
</feature>
<dbReference type="InterPro" id="IPR005279">
    <property type="entry name" value="Dipep/tripep_permease"/>
</dbReference>
<comment type="caution">
    <text evidence="8">The sequence shown here is derived from an EMBL/GenBank/DDBJ whole genome shotgun (WGS) entry which is preliminary data.</text>
</comment>
<sequence>MPRQIPYIITNEACERFSFYGMRNILVPFLISTLLLFIPSDQRAGEAKHVFHTFVIGVYFFPLLGGWLSDRFFGKYNTVFWFSLIYCAGHACLALFESHLQGFYLGLFLIAFGSGGIKPLVVSFVGDQFDQTNKKKAKVVFDAFYWSINFGSFFASLLMPIFLKDFGAAVAFGIPGILMFIATIVFWSGRKKYVHVAPEEPSKDSFTRVARTALASAAPGQSRPGLTVALVGVAAALVSLAMAPSWGFVIAACTALVLLMAFGGIGTSMQLERARGKHSDEAVDGVRAVLRIFIVFAMVTPFWSLFDQKASTWIVQANDMVHPTYEFLGWSFSFVPAQMQALNPLLVMLLIPFNNIALFPLLRKLGIEPTPLRRMGTGIFVSALAWVVIGTLQVVMDGGTPVSMAWQILPYALLTFGEVLVSATGLEFAYSQAPASMKGVIMALWYLAVTVGNLWVLILNAGVKNDSVSAYIATTGFSVMAFQMYFFAGFAALVAGCFALYAMRYKMVDFYRKEPDPNVCYGTTPEPQKA</sequence>
<dbReference type="Gene3D" id="1.20.1250.20">
    <property type="entry name" value="MFS general substrate transporter like domains"/>
    <property type="match status" value="1"/>
</dbReference>
<feature type="transmembrane region" description="Helical" evidence="7">
    <location>
        <begin position="248"/>
        <end position="267"/>
    </location>
</feature>
<dbReference type="GO" id="GO:0016020">
    <property type="term" value="C:membrane"/>
    <property type="evidence" value="ECO:0007669"/>
    <property type="project" value="UniProtKB-SubCell"/>
</dbReference>
<comment type="subcellular location">
    <subcellularLocation>
        <location evidence="1">Membrane</location>
        <topology evidence="1">Multi-pass membrane protein</topology>
    </subcellularLocation>
</comment>
<keyword evidence="4" id="KW-0813">Transport</keyword>
<keyword evidence="9" id="KW-1185">Reference proteome</keyword>
<dbReference type="AlphaFoldDB" id="A0A6L6QFH4"/>
<keyword evidence="4" id="KW-0571">Peptide transport</keyword>
<evidence type="ECO:0000313" key="8">
    <source>
        <dbReference type="EMBL" id="MTW10870.1"/>
    </source>
</evidence>
<evidence type="ECO:0000256" key="7">
    <source>
        <dbReference type="SAM" id="Phobius"/>
    </source>
</evidence>
<dbReference type="InterPro" id="IPR036259">
    <property type="entry name" value="MFS_trans_sf"/>
</dbReference>
<accession>A0A6L6QFH4</accession>
<dbReference type="PANTHER" id="PTHR11654">
    <property type="entry name" value="OLIGOPEPTIDE TRANSPORTER-RELATED"/>
    <property type="match status" value="1"/>
</dbReference>
<dbReference type="NCBIfam" id="TIGR00924">
    <property type="entry name" value="yjdL_sub1_fam"/>
    <property type="match status" value="1"/>
</dbReference>
<feature type="transmembrane region" description="Helical" evidence="7">
    <location>
        <begin position="79"/>
        <end position="96"/>
    </location>
</feature>
<dbReference type="SUPFAM" id="SSF103473">
    <property type="entry name" value="MFS general substrate transporter"/>
    <property type="match status" value="1"/>
</dbReference>
<dbReference type="GO" id="GO:1904680">
    <property type="term" value="F:peptide transmembrane transporter activity"/>
    <property type="evidence" value="ECO:0007669"/>
    <property type="project" value="InterPro"/>
</dbReference>
<feature type="transmembrane region" description="Helical" evidence="7">
    <location>
        <begin position="374"/>
        <end position="396"/>
    </location>
</feature>
<evidence type="ECO:0000256" key="6">
    <source>
        <dbReference type="ARBA" id="ARBA00023136"/>
    </source>
</evidence>
<feature type="transmembrane region" description="Helical" evidence="7">
    <location>
        <begin position="225"/>
        <end position="242"/>
    </location>
</feature>
<feature type="transmembrane region" description="Helical" evidence="7">
    <location>
        <begin position="143"/>
        <end position="163"/>
    </location>
</feature>
<dbReference type="EMBL" id="WNKX01000006">
    <property type="protein sequence ID" value="MTW10870.1"/>
    <property type="molecule type" value="Genomic_DNA"/>
</dbReference>
<proteinExistence type="inferred from homology"/>
<evidence type="ECO:0000256" key="1">
    <source>
        <dbReference type="ARBA" id="ARBA00004141"/>
    </source>
</evidence>
<feature type="transmembrane region" description="Helical" evidence="7">
    <location>
        <begin position="169"/>
        <end position="187"/>
    </location>
</feature>